<dbReference type="Gene3D" id="3.90.1280.20">
    <property type="match status" value="1"/>
</dbReference>
<protein>
    <submittedName>
        <fullName evidence="1">4096_t:CDS:1</fullName>
    </submittedName>
</protein>
<dbReference type="InterPro" id="IPR046342">
    <property type="entry name" value="CBS_dom_sf"/>
</dbReference>
<gene>
    <name evidence="1" type="ORF">DERYTH_LOCUS26786</name>
</gene>
<dbReference type="EMBL" id="CAJVPY010058010">
    <property type="protein sequence ID" value="CAG8819487.1"/>
    <property type="molecule type" value="Genomic_DNA"/>
</dbReference>
<comment type="caution">
    <text evidence="1">The sequence shown here is derived from an EMBL/GenBank/DDBJ whole genome shotgun (WGS) entry which is preliminary data.</text>
</comment>
<organism evidence="1 2">
    <name type="scientific">Dentiscutata erythropus</name>
    <dbReference type="NCBI Taxonomy" id="1348616"/>
    <lineage>
        <taxon>Eukaryota</taxon>
        <taxon>Fungi</taxon>
        <taxon>Fungi incertae sedis</taxon>
        <taxon>Mucoromycota</taxon>
        <taxon>Glomeromycotina</taxon>
        <taxon>Glomeromycetes</taxon>
        <taxon>Diversisporales</taxon>
        <taxon>Gigasporaceae</taxon>
        <taxon>Dentiscutata</taxon>
    </lineage>
</organism>
<dbReference type="Proteomes" id="UP000789405">
    <property type="component" value="Unassembled WGS sequence"/>
</dbReference>
<proteinExistence type="predicted"/>
<evidence type="ECO:0000313" key="1">
    <source>
        <dbReference type="EMBL" id="CAG8819487.1"/>
    </source>
</evidence>
<dbReference type="OrthoDB" id="2438318at2759"/>
<dbReference type="SUPFAM" id="SSF54631">
    <property type="entry name" value="CBS-domain pair"/>
    <property type="match status" value="1"/>
</dbReference>
<dbReference type="AlphaFoldDB" id="A0A9N9KAN5"/>
<keyword evidence="2" id="KW-1185">Reference proteome</keyword>
<reference evidence="1" key="1">
    <citation type="submission" date="2021-06" db="EMBL/GenBank/DDBJ databases">
        <authorList>
            <person name="Kallberg Y."/>
            <person name="Tangrot J."/>
            <person name="Rosling A."/>
        </authorList>
    </citation>
    <scope>NUCLEOTIDE SEQUENCE</scope>
    <source>
        <strain evidence="1">MA453B</strain>
    </source>
</reference>
<sequence length="98" mass="11099">KVKRKQGISSSAPCYFSSNIPILDSTIFVDFRPWMDQGLRYVLVTKNGQLLGLITKKSVLRHLAAIHHPVNSDDFNENLMMLPERRMSSFAGENFGTD</sequence>
<accession>A0A9N9KAN5</accession>
<name>A0A9N9KAN5_9GLOM</name>
<evidence type="ECO:0000313" key="2">
    <source>
        <dbReference type="Proteomes" id="UP000789405"/>
    </source>
</evidence>
<feature type="non-terminal residue" evidence="1">
    <location>
        <position position="98"/>
    </location>
</feature>